<dbReference type="InterPro" id="IPR052546">
    <property type="entry name" value="Transposase_8_domain"/>
</dbReference>
<dbReference type="GO" id="GO:0006313">
    <property type="term" value="P:DNA transposition"/>
    <property type="evidence" value="ECO:0007669"/>
    <property type="project" value="InterPro"/>
</dbReference>
<sequence length="88" mass="9883">MKRSRFTEEQIIGILKEQEAGAKTADVCCKHAISDATFYKYKAKYGGMDVSDARKLKALEDENAKLKKLLAEAMLDNAILKDVASKKW</sequence>
<dbReference type="Proteomes" id="UP000641137">
    <property type="component" value="Unassembled WGS sequence"/>
</dbReference>
<dbReference type="GO" id="GO:0004803">
    <property type="term" value="F:transposase activity"/>
    <property type="evidence" value="ECO:0007669"/>
    <property type="project" value="InterPro"/>
</dbReference>
<reference evidence="1" key="1">
    <citation type="journal article" date="2014" name="Int. J. Syst. Evol. Microbiol.">
        <title>Complete genome sequence of Corynebacterium casei LMG S-19264T (=DSM 44701T), isolated from a smear-ripened cheese.</title>
        <authorList>
            <consortium name="US DOE Joint Genome Institute (JGI-PGF)"/>
            <person name="Walter F."/>
            <person name="Albersmeier A."/>
            <person name="Kalinowski J."/>
            <person name="Ruckert C."/>
        </authorList>
    </citation>
    <scope>NUCLEOTIDE SEQUENCE</scope>
    <source>
        <strain evidence="1">KCTC 42097</strain>
    </source>
</reference>
<organism evidence="1 2">
    <name type="scientific">Limoniibacter endophyticus</name>
    <dbReference type="NCBI Taxonomy" id="1565040"/>
    <lineage>
        <taxon>Bacteria</taxon>
        <taxon>Pseudomonadati</taxon>
        <taxon>Pseudomonadota</taxon>
        <taxon>Alphaproteobacteria</taxon>
        <taxon>Hyphomicrobiales</taxon>
        <taxon>Bartonellaceae</taxon>
        <taxon>Limoniibacter</taxon>
    </lineage>
</organism>
<dbReference type="SUPFAM" id="SSF46689">
    <property type="entry name" value="Homeodomain-like"/>
    <property type="match status" value="1"/>
</dbReference>
<dbReference type="InterPro" id="IPR009057">
    <property type="entry name" value="Homeodomain-like_sf"/>
</dbReference>
<gene>
    <name evidence="1" type="ORF">GCM10010136_34580</name>
</gene>
<evidence type="ECO:0000313" key="1">
    <source>
        <dbReference type="EMBL" id="GHC81211.1"/>
    </source>
</evidence>
<dbReference type="GO" id="GO:0003677">
    <property type="term" value="F:DNA binding"/>
    <property type="evidence" value="ECO:0007669"/>
    <property type="project" value="InterPro"/>
</dbReference>
<accession>A0A8J3DKG0</accession>
<comment type="caution">
    <text evidence="1">The sequence shown here is derived from an EMBL/GenBank/DDBJ whole genome shotgun (WGS) entry which is preliminary data.</text>
</comment>
<reference evidence="1" key="2">
    <citation type="submission" date="2020-09" db="EMBL/GenBank/DDBJ databases">
        <authorList>
            <person name="Sun Q."/>
            <person name="Kim S."/>
        </authorList>
    </citation>
    <scope>NUCLEOTIDE SEQUENCE</scope>
    <source>
        <strain evidence="1">KCTC 42097</strain>
    </source>
</reference>
<dbReference type="PANTHER" id="PTHR33609:SF1">
    <property type="entry name" value="TRANSPOSASE"/>
    <property type="match status" value="1"/>
</dbReference>
<dbReference type="PANTHER" id="PTHR33609">
    <property type="entry name" value="LOW CALCIUM RESPONSE LOCUS PROTEIN S"/>
    <property type="match status" value="1"/>
</dbReference>
<proteinExistence type="predicted"/>
<dbReference type="AlphaFoldDB" id="A0A8J3DKG0"/>
<dbReference type="InterPro" id="IPR002514">
    <property type="entry name" value="Transposase_8"/>
</dbReference>
<protein>
    <submittedName>
        <fullName evidence="1">Transposase</fullName>
    </submittedName>
</protein>
<evidence type="ECO:0000313" key="2">
    <source>
        <dbReference type="Proteomes" id="UP000641137"/>
    </source>
</evidence>
<name>A0A8J3DKG0_9HYPH</name>
<dbReference type="EMBL" id="BMZO01000014">
    <property type="protein sequence ID" value="GHC81211.1"/>
    <property type="molecule type" value="Genomic_DNA"/>
</dbReference>
<dbReference type="Pfam" id="PF01527">
    <property type="entry name" value="HTH_Tnp_1"/>
    <property type="match status" value="1"/>
</dbReference>
<keyword evidence="2" id="KW-1185">Reference proteome</keyword>